<accession>A0A1H8G4H9</accession>
<dbReference type="EMBL" id="FOCT01000004">
    <property type="protein sequence ID" value="SEN38789.1"/>
    <property type="molecule type" value="Genomic_DNA"/>
</dbReference>
<dbReference type="AlphaFoldDB" id="A0A1H8G4H9"/>
<sequence>MKAYSYLYIINTRFLKLLLGTLLFLQIGFINGYAQEWELGTLKLMTSDPPPKSVPV</sequence>
<reference evidence="1 2" key="1">
    <citation type="submission" date="2016-10" db="EMBL/GenBank/DDBJ databases">
        <authorList>
            <person name="de Groot N.N."/>
        </authorList>
    </citation>
    <scope>NUCLEOTIDE SEQUENCE [LARGE SCALE GENOMIC DNA]</scope>
    <source>
        <strain evidence="1 2">Nl18</strain>
    </source>
</reference>
<name>A0A1H8G4H9_9PROT</name>
<dbReference type="Proteomes" id="UP000183898">
    <property type="component" value="Unassembled WGS sequence"/>
</dbReference>
<gene>
    <name evidence="1" type="ORF">SAMN05216404_10489</name>
</gene>
<proteinExistence type="predicted"/>
<protein>
    <submittedName>
        <fullName evidence="1">Uncharacterized protein</fullName>
    </submittedName>
</protein>
<evidence type="ECO:0000313" key="2">
    <source>
        <dbReference type="Proteomes" id="UP000183898"/>
    </source>
</evidence>
<evidence type="ECO:0000313" key="1">
    <source>
        <dbReference type="EMBL" id="SEN38789.1"/>
    </source>
</evidence>
<organism evidence="1 2">
    <name type="scientific">Nitrosospira multiformis</name>
    <dbReference type="NCBI Taxonomy" id="1231"/>
    <lineage>
        <taxon>Bacteria</taxon>
        <taxon>Pseudomonadati</taxon>
        <taxon>Pseudomonadota</taxon>
        <taxon>Betaproteobacteria</taxon>
        <taxon>Nitrosomonadales</taxon>
        <taxon>Nitrosomonadaceae</taxon>
        <taxon>Nitrosospira</taxon>
    </lineage>
</organism>